<organism evidence="1">
    <name type="scientific">marine sediment metagenome</name>
    <dbReference type="NCBI Taxonomy" id="412755"/>
    <lineage>
        <taxon>unclassified sequences</taxon>
        <taxon>metagenomes</taxon>
        <taxon>ecological metagenomes</taxon>
    </lineage>
</organism>
<dbReference type="EMBL" id="BARS01028217">
    <property type="protein sequence ID" value="GAG05857.1"/>
    <property type="molecule type" value="Genomic_DNA"/>
</dbReference>
<accession>X0V364</accession>
<dbReference type="AlphaFoldDB" id="X0V364"/>
<proteinExistence type="predicted"/>
<feature type="non-terminal residue" evidence="1">
    <location>
        <position position="1"/>
    </location>
</feature>
<sequence>INKRSYADKLDKFEPGDLNDSLCPSQNQFKMIDNGEIEKLIDTAKIDQELAIQMSNHLIERIINGQQNAVAVRCSAALHSGS</sequence>
<name>X0V364_9ZZZZ</name>
<gene>
    <name evidence="1" type="ORF">S01H1_44244</name>
</gene>
<comment type="caution">
    <text evidence="1">The sequence shown here is derived from an EMBL/GenBank/DDBJ whole genome shotgun (WGS) entry which is preliminary data.</text>
</comment>
<reference evidence="1" key="1">
    <citation type="journal article" date="2014" name="Front. Microbiol.">
        <title>High frequency of phylogenetically diverse reductive dehalogenase-homologous genes in deep subseafloor sedimentary metagenomes.</title>
        <authorList>
            <person name="Kawai M."/>
            <person name="Futagami T."/>
            <person name="Toyoda A."/>
            <person name="Takaki Y."/>
            <person name="Nishi S."/>
            <person name="Hori S."/>
            <person name="Arai W."/>
            <person name="Tsubouchi T."/>
            <person name="Morono Y."/>
            <person name="Uchiyama I."/>
            <person name="Ito T."/>
            <person name="Fujiyama A."/>
            <person name="Inagaki F."/>
            <person name="Takami H."/>
        </authorList>
    </citation>
    <scope>NUCLEOTIDE SEQUENCE</scope>
    <source>
        <strain evidence="1">Expedition CK06-06</strain>
    </source>
</reference>
<protein>
    <submittedName>
        <fullName evidence="1">Uncharacterized protein</fullName>
    </submittedName>
</protein>
<evidence type="ECO:0000313" key="1">
    <source>
        <dbReference type="EMBL" id="GAG05857.1"/>
    </source>
</evidence>